<organism evidence="2 3">
    <name type="scientific">Corynebacterium poyangense</name>
    <dbReference type="NCBI Taxonomy" id="2684405"/>
    <lineage>
        <taxon>Bacteria</taxon>
        <taxon>Bacillati</taxon>
        <taxon>Actinomycetota</taxon>
        <taxon>Actinomycetes</taxon>
        <taxon>Mycobacteriales</taxon>
        <taxon>Corynebacteriaceae</taxon>
        <taxon>Corynebacterium</taxon>
    </lineage>
</organism>
<evidence type="ECO:0000259" key="1">
    <source>
        <dbReference type="Pfam" id="PF13529"/>
    </source>
</evidence>
<protein>
    <recommendedName>
        <fullName evidence="1">Peptidase C39-like domain-containing protein</fullName>
    </recommendedName>
</protein>
<sequence>MAPIERVLDYPRDQVTQDTFYNCGPASTQTIIRAATGELIGEAQLAREMGTTANGTDHIGLLANALNQHVPGGDYRVVTIPNDPPSREQVNALWENLIGSIDAGHGVAANIIAPPSNYPRPSYVASQALNYGGGTVYHYIALMGYAVDSRGGRHIWWADSGFAPYGCWVTLEQTASLIAGKGYAFSNAPSKGMEINSMSESIMRDNQVQLRGPELSGWEVNSLVNAMSQRNGDRGTMVEIAASDLAITRDNQVQFRGPGLEGWDVKQLVEAANKRGGRATMVEMVAVCLQEIKALRAEVQALKGA</sequence>
<dbReference type="EMBL" id="CP046884">
    <property type="protein sequence ID" value="QNQ91487.1"/>
    <property type="molecule type" value="Genomic_DNA"/>
</dbReference>
<dbReference type="KEGG" id="cpoy:GP475_08705"/>
<gene>
    <name evidence="2" type="ORF">GP475_08705</name>
</gene>
<proteinExistence type="predicted"/>
<dbReference type="Pfam" id="PF13529">
    <property type="entry name" value="Peptidase_C39_2"/>
    <property type="match status" value="1"/>
</dbReference>
<evidence type="ECO:0000313" key="2">
    <source>
        <dbReference type="EMBL" id="QNQ91487.1"/>
    </source>
</evidence>
<reference evidence="2 3" key="1">
    <citation type="submission" date="2019-12" db="EMBL/GenBank/DDBJ databases">
        <title>Corynebacterium sp. nov., isolated from feces of the Anser Albifrons in China.</title>
        <authorList>
            <person name="Liu Q."/>
        </authorList>
    </citation>
    <scope>NUCLEOTIDE SEQUENCE [LARGE SCALE GENOMIC DNA]</scope>
    <source>
        <strain evidence="2 3">4H37-19</strain>
    </source>
</reference>
<name>A0A7H0SSG2_9CORY</name>
<accession>A0A7H0SSG2</accession>
<evidence type="ECO:0000313" key="3">
    <source>
        <dbReference type="Proteomes" id="UP000516320"/>
    </source>
</evidence>
<dbReference type="InterPro" id="IPR039564">
    <property type="entry name" value="Peptidase_C39-like"/>
</dbReference>
<feature type="domain" description="Peptidase C39-like" evidence="1">
    <location>
        <begin position="16"/>
        <end position="159"/>
    </location>
</feature>
<dbReference type="Proteomes" id="UP000516320">
    <property type="component" value="Chromosome"/>
</dbReference>
<dbReference type="AlphaFoldDB" id="A0A7H0SSG2"/>
<keyword evidence="3" id="KW-1185">Reference proteome</keyword>